<name>A0A8J4A170_9ACTN</name>
<keyword evidence="2" id="KW-0378">Hydrolase</keyword>
<keyword evidence="5" id="KW-1185">Reference proteome</keyword>
<evidence type="ECO:0000259" key="3">
    <source>
        <dbReference type="PROSITE" id="PS51462"/>
    </source>
</evidence>
<comment type="cofactor">
    <cofactor evidence="1">
        <name>Mg(2+)</name>
        <dbReference type="ChEBI" id="CHEBI:18420"/>
    </cofactor>
</comment>
<organism evidence="4 5">
    <name type="scientific">Virgisporangium ochraceum</name>
    <dbReference type="NCBI Taxonomy" id="65505"/>
    <lineage>
        <taxon>Bacteria</taxon>
        <taxon>Bacillati</taxon>
        <taxon>Actinomycetota</taxon>
        <taxon>Actinomycetes</taxon>
        <taxon>Micromonosporales</taxon>
        <taxon>Micromonosporaceae</taxon>
        <taxon>Virgisporangium</taxon>
    </lineage>
</organism>
<dbReference type="InterPro" id="IPR000086">
    <property type="entry name" value="NUDIX_hydrolase_dom"/>
</dbReference>
<evidence type="ECO:0000256" key="1">
    <source>
        <dbReference type="ARBA" id="ARBA00001946"/>
    </source>
</evidence>
<dbReference type="Pfam" id="PF00293">
    <property type="entry name" value="NUDIX"/>
    <property type="match status" value="1"/>
</dbReference>
<accession>A0A8J4A170</accession>
<proteinExistence type="predicted"/>
<feature type="domain" description="Nudix hydrolase" evidence="3">
    <location>
        <begin position="2"/>
        <end position="141"/>
    </location>
</feature>
<dbReference type="RefSeq" id="WP_239160795.1">
    <property type="nucleotide sequence ID" value="NZ_BOPH01000104.1"/>
</dbReference>
<evidence type="ECO:0000313" key="4">
    <source>
        <dbReference type="EMBL" id="GIJ72682.1"/>
    </source>
</evidence>
<sequence length="150" mass="16739">MLPEISVSVKVAVVRNGCVLLLSYDDGEFHYNLPGGKARKGEFLRAAARRKVLEETGLPVDVRRLLFVVEYVPEGWGGKYGDVQKVQFNFMATTPATGEPRFSDPVDPMQIGFEWVPIVDLPAKYLLPQVTDRLVYSLSADGHDVLADDW</sequence>
<dbReference type="Gene3D" id="3.90.79.10">
    <property type="entry name" value="Nucleoside Triphosphate Pyrophosphohydrolase"/>
    <property type="match status" value="1"/>
</dbReference>
<dbReference type="PANTHER" id="PTHR43046">
    <property type="entry name" value="GDP-MANNOSE MANNOSYL HYDROLASE"/>
    <property type="match status" value="1"/>
</dbReference>
<protein>
    <recommendedName>
        <fullName evidence="3">Nudix hydrolase domain-containing protein</fullName>
    </recommendedName>
</protein>
<gene>
    <name evidence="4" type="ORF">Voc01_075990</name>
</gene>
<dbReference type="PROSITE" id="PS51462">
    <property type="entry name" value="NUDIX"/>
    <property type="match status" value="1"/>
</dbReference>
<dbReference type="PANTHER" id="PTHR43046:SF14">
    <property type="entry name" value="MUTT_NUDIX FAMILY PROTEIN"/>
    <property type="match status" value="1"/>
</dbReference>
<evidence type="ECO:0000256" key="2">
    <source>
        <dbReference type="ARBA" id="ARBA00022801"/>
    </source>
</evidence>
<reference evidence="4" key="1">
    <citation type="submission" date="2021-01" db="EMBL/GenBank/DDBJ databases">
        <title>Whole genome shotgun sequence of Virgisporangium ochraceum NBRC 16418.</title>
        <authorList>
            <person name="Komaki H."/>
            <person name="Tamura T."/>
        </authorList>
    </citation>
    <scope>NUCLEOTIDE SEQUENCE</scope>
    <source>
        <strain evidence="4">NBRC 16418</strain>
    </source>
</reference>
<dbReference type="EMBL" id="BOPH01000104">
    <property type="protein sequence ID" value="GIJ72682.1"/>
    <property type="molecule type" value="Genomic_DNA"/>
</dbReference>
<dbReference type="GO" id="GO:0016787">
    <property type="term" value="F:hydrolase activity"/>
    <property type="evidence" value="ECO:0007669"/>
    <property type="project" value="UniProtKB-KW"/>
</dbReference>
<dbReference type="SUPFAM" id="SSF55811">
    <property type="entry name" value="Nudix"/>
    <property type="match status" value="1"/>
</dbReference>
<evidence type="ECO:0000313" key="5">
    <source>
        <dbReference type="Proteomes" id="UP000635606"/>
    </source>
</evidence>
<dbReference type="AlphaFoldDB" id="A0A8J4A170"/>
<comment type="caution">
    <text evidence="4">The sequence shown here is derived from an EMBL/GenBank/DDBJ whole genome shotgun (WGS) entry which is preliminary data.</text>
</comment>
<dbReference type="InterPro" id="IPR015797">
    <property type="entry name" value="NUDIX_hydrolase-like_dom_sf"/>
</dbReference>
<dbReference type="Proteomes" id="UP000635606">
    <property type="component" value="Unassembled WGS sequence"/>
</dbReference>